<dbReference type="InterPro" id="IPR008517">
    <property type="entry name" value="GNA1162-like"/>
</dbReference>
<accession>A0A9X3TWZ8</accession>
<dbReference type="PROSITE" id="PS51257">
    <property type="entry name" value="PROKAR_LIPOPROTEIN"/>
    <property type="match status" value="1"/>
</dbReference>
<reference evidence="2" key="1">
    <citation type="submission" date="2022-08" db="EMBL/GenBank/DDBJ databases">
        <authorList>
            <person name="Vandamme P."/>
            <person name="Hettiarachchi A."/>
            <person name="Peeters C."/>
            <person name="Cnockaert M."/>
            <person name="Carlier A."/>
        </authorList>
    </citation>
    <scope>NUCLEOTIDE SEQUENCE</scope>
    <source>
        <strain evidence="2">LMG 31809</strain>
    </source>
</reference>
<gene>
    <name evidence="2" type="ORF">NYP16_04955</name>
</gene>
<comment type="caution">
    <text evidence="2">The sequence shown here is derived from an EMBL/GenBank/DDBJ whole genome shotgun (WGS) entry which is preliminary data.</text>
</comment>
<evidence type="ECO:0000313" key="2">
    <source>
        <dbReference type="EMBL" id="MDA5193303.1"/>
    </source>
</evidence>
<proteinExistence type="predicted"/>
<dbReference type="EMBL" id="JANWOI010000002">
    <property type="protein sequence ID" value="MDA5193303.1"/>
    <property type="molecule type" value="Genomic_DNA"/>
</dbReference>
<reference evidence="2" key="2">
    <citation type="journal article" date="2023" name="Syst. Appl. Microbiol.">
        <title>Govania unica gen. nov., sp. nov., a rare biosphere bacterium that represents a novel family in the class Alphaproteobacteria.</title>
        <authorList>
            <person name="Vandamme P."/>
            <person name="Peeters C."/>
            <person name="Hettiarachchi A."/>
            <person name="Cnockaert M."/>
            <person name="Carlier A."/>
        </authorList>
    </citation>
    <scope>NUCLEOTIDE SEQUENCE</scope>
    <source>
        <strain evidence="2">LMG 31809</strain>
    </source>
</reference>
<keyword evidence="1" id="KW-0732">Signal</keyword>
<dbReference type="Gene3D" id="3.40.50.10610">
    <property type="entry name" value="ABC-type transport auxiliary lipoprotein component"/>
    <property type="match status" value="1"/>
</dbReference>
<dbReference type="AlphaFoldDB" id="A0A9X3TWZ8"/>
<dbReference type="Proteomes" id="UP001141619">
    <property type="component" value="Unassembled WGS sequence"/>
</dbReference>
<protein>
    <submittedName>
        <fullName evidence="2">DUF799 domain-containing protein</fullName>
    </submittedName>
</protein>
<organism evidence="2 3">
    <name type="scientific">Govanella unica</name>
    <dbReference type="NCBI Taxonomy" id="2975056"/>
    <lineage>
        <taxon>Bacteria</taxon>
        <taxon>Pseudomonadati</taxon>
        <taxon>Pseudomonadota</taxon>
        <taxon>Alphaproteobacteria</taxon>
        <taxon>Emcibacterales</taxon>
        <taxon>Govanellaceae</taxon>
        <taxon>Govanella</taxon>
    </lineage>
</organism>
<evidence type="ECO:0000256" key="1">
    <source>
        <dbReference type="SAM" id="SignalP"/>
    </source>
</evidence>
<feature type="chain" id="PRO_5040854120" evidence="1">
    <location>
        <begin position="24"/>
        <end position="219"/>
    </location>
</feature>
<name>A0A9X3TWZ8_9PROT</name>
<keyword evidence="3" id="KW-1185">Reference proteome</keyword>
<evidence type="ECO:0000313" key="3">
    <source>
        <dbReference type="Proteomes" id="UP001141619"/>
    </source>
</evidence>
<feature type="signal peptide" evidence="1">
    <location>
        <begin position="1"/>
        <end position="23"/>
    </location>
</feature>
<dbReference type="RefSeq" id="WP_274943006.1">
    <property type="nucleotide sequence ID" value="NZ_JANWOI010000002.1"/>
</dbReference>
<dbReference type="Pfam" id="PF05643">
    <property type="entry name" value="GNA1162-like"/>
    <property type="match status" value="1"/>
</dbReference>
<sequence length="219" mass="23727">MTLFQRGLLIVCASLLMAACAQAPTPYNYTMFRQENPKTILVVPAVNNTVDVNAPDSYLSTISVPLAERGYYVFPVNLVKKVMENDGLADANMVHAADPKRLGEIFGTDSILYVSINKWDAKYIVISTSVEVSFTYTLKSGRTGETLWTRDMAMTYSPQASGGGLGGLIAQAIVSAIEKADPSYIPLTQQANAMAVNVEKIGLPAGPYDAEYGKDHSKF</sequence>